<keyword evidence="3" id="KW-0285">Flavoprotein</keyword>
<sequence length="616" mass="66757">MSLIAPLIWVLTPWLASAAPTEPSQTPSQSGITSNANQVLNQNYDYIICGGGLTGLTVASRLTEDPNISVLVIEAGGDHHNDPRVDDVRTYGQAFGSELDHNITSTPVGWQHGARLPLVAGNMLGGSDSLNGASWTKGAASQYDILPLLSGDASWAWKPFNEYMMKAEHFSPPSDKQKSAGAQYDPEFHGTDGPVEVSFASGIFKSGQAEAIEASYKVWDGLVHDVDAADGEPNGATIIPNMVEQSKLQHRSSSFTAYTEKQIAQRSNWKILTSHRVTGIIWKPGQDIVADGVRFSRCRECVVHEVKAKREVLLAAGSLQSPQILELSGVGDPDVLAAAGVPLKKAMPGVGRHMQEQTKNTIVHNAQSFLFDGTGPPSAIVFPDIEQILGGNTSATYDYVMRTLPAHARALKEQGAVASADATLMILRAQVDNLFKSKAPAAEIFFTLAPGTNELGIDMWNLIVLSRGTAHIRSSDPWEHPTVKPNYFGHPLDLMIQVAASKQSEEVYRTPPLSNLVKHHDGQSLPGDADHPDNSDKTWEEWVKENFTSVWHYIATLACMKEEYGGVVDGRLRVYGLKNVRAIDASVLPIQLSAHLSSSLYGIAEKAAQMIKEDQA</sequence>
<keyword evidence="11" id="KW-1185">Reference proteome</keyword>
<dbReference type="Gene3D" id="3.50.50.60">
    <property type="entry name" value="FAD/NAD(P)-binding domain"/>
    <property type="match status" value="1"/>
</dbReference>
<dbReference type="PANTHER" id="PTHR11552">
    <property type="entry name" value="GLUCOSE-METHANOL-CHOLINE GMC OXIDOREDUCTASE"/>
    <property type="match status" value="1"/>
</dbReference>
<dbReference type="InterPro" id="IPR000172">
    <property type="entry name" value="GMC_OxRdtase_N"/>
</dbReference>
<reference evidence="10 11" key="2">
    <citation type="journal article" date="2021" name="Curr. Genet.">
        <title>Genetic response to nitrogen starvation in the aggressive Eucalyptus foliar pathogen Teratosphaeria destructans.</title>
        <authorList>
            <person name="Havenga M."/>
            <person name="Wingfield B.D."/>
            <person name="Wingfield M.J."/>
            <person name="Dreyer L.L."/>
            <person name="Roets F."/>
            <person name="Aylward J."/>
        </authorList>
    </citation>
    <scope>NUCLEOTIDE SEQUENCE [LARGE SCALE GENOMIC DNA]</scope>
    <source>
        <strain evidence="10">CMW44962</strain>
    </source>
</reference>
<dbReference type="OrthoDB" id="269227at2759"/>
<feature type="signal peptide" evidence="8">
    <location>
        <begin position="1"/>
        <end position="18"/>
    </location>
</feature>
<evidence type="ECO:0000256" key="5">
    <source>
        <dbReference type="ARBA" id="ARBA00023002"/>
    </source>
</evidence>
<dbReference type="Proteomes" id="UP001138500">
    <property type="component" value="Unassembled WGS sequence"/>
</dbReference>
<keyword evidence="8" id="KW-0732">Signal</keyword>
<dbReference type="GO" id="GO:0016614">
    <property type="term" value="F:oxidoreductase activity, acting on CH-OH group of donors"/>
    <property type="evidence" value="ECO:0007669"/>
    <property type="project" value="InterPro"/>
</dbReference>
<feature type="binding site" evidence="7">
    <location>
        <position position="277"/>
    </location>
    <ligand>
        <name>FAD</name>
        <dbReference type="ChEBI" id="CHEBI:57692"/>
    </ligand>
</feature>
<organism evidence="10 11">
    <name type="scientific">Teratosphaeria destructans</name>
    <dbReference type="NCBI Taxonomy" id="418781"/>
    <lineage>
        <taxon>Eukaryota</taxon>
        <taxon>Fungi</taxon>
        <taxon>Dikarya</taxon>
        <taxon>Ascomycota</taxon>
        <taxon>Pezizomycotina</taxon>
        <taxon>Dothideomycetes</taxon>
        <taxon>Dothideomycetidae</taxon>
        <taxon>Mycosphaerellales</taxon>
        <taxon>Teratosphaeriaceae</taxon>
        <taxon>Teratosphaeria</taxon>
    </lineage>
</organism>
<dbReference type="Pfam" id="PF05199">
    <property type="entry name" value="GMC_oxred_C"/>
    <property type="match status" value="1"/>
</dbReference>
<evidence type="ECO:0000256" key="1">
    <source>
        <dbReference type="ARBA" id="ARBA00001974"/>
    </source>
</evidence>
<comment type="cofactor">
    <cofactor evidence="1 7">
        <name>FAD</name>
        <dbReference type="ChEBI" id="CHEBI:57692"/>
    </cofactor>
</comment>
<dbReference type="InterPro" id="IPR036188">
    <property type="entry name" value="FAD/NAD-bd_sf"/>
</dbReference>
<dbReference type="PROSITE" id="PS00624">
    <property type="entry name" value="GMC_OXRED_2"/>
    <property type="match status" value="1"/>
</dbReference>
<dbReference type="InterPro" id="IPR027424">
    <property type="entry name" value="Glucose_Oxidase_domain_2"/>
</dbReference>
<evidence type="ECO:0000256" key="4">
    <source>
        <dbReference type="ARBA" id="ARBA00022827"/>
    </source>
</evidence>
<evidence type="ECO:0000259" key="9">
    <source>
        <dbReference type="PROSITE" id="PS00624"/>
    </source>
</evidence>
<evidence type="ECO:0000256" key="8">
    <source>
        <dbReference type="SAM" id="SignalP"/>
    </source>
</evidence>
<evidence type="ECO:0000313" key="10">
    <source>
        <dbReference type="EMBL" id="KAH9818154.1"/>
    </source>
</evidence>
<comment type="similarity">
    <text evidence="2">Belongs to the GMC oxidoreductase family.</text>
</comment>
<evidence type="ECO:0000256" key="2">
    <source>
        <dbReference type="ARBA" id="ARBA00010790"/>
    </source>
</evidence>
<dbReference type="InterPro" id="IPR007867">
    <property type="entry name" value="GMC_OxRtase_C"/>
</dbReference>
<feature type="binding site" evidence="7">
    <location>
        <begin position="551"/>
        <end position="552"/>
    </location>
    <ligand>
        <name>FAD</name>
        <dbReference type="ChEBI" id="CHEBI:57692"/>
    </ligand>
</feature>
<feature type="domain" description="Glucose-methanol-choline oxidoreductase N-terminal" evidence="9">
    <location>
        <begin position="317"/>
        <end position="331"/>
    </location>
</feature>
<dbReference type="Pfam" id="PF00732">
    <property type="entry name" value="GMC_oxred_N"/>
    <property type="match status" value="1"/>
</dbReference>
<feature type="chain" id="PRO_5040865730" evidence="8">
    <location>
        <begin position="19"/>
        <end position="616"/>
    </location>
</feature>
<dbReference type="Gene3D" id="3.30.560.10">
    <property type="entry name" value="Glucose Oxidase, domain 3"/>
    <property type="match status" value="1"/>
</dbReference>
<dbReference type="PANTHER" id="PTHR11552:SF201">
    <property type="entry name" value="GLUCOSE-METHANOL-CHOLINE OXIDOREDUCTASE N-TERMINAL DOMAIN-CONTAINING PROTEIN"/>
    <property type="match status" value="1"/>
</dbReference>
<dbReference type="Gene3D" id="4.10.450.10">
    <property type="entry name" value="Glucose Oxidase, domain 2"/>
    <property type="match status" value="1"/>
</dbReference>
<dbReference type="GO" id="GO:0050660">
    <property type="term" value="F:flavin adenine dinucleotide binding"/>
    <property type="evidence" value="ECO:0007669"/>
    <property type="project" value="InterPro"/>
</dbReference>
<comment type="caution">
    <text evidence="10">The sequence shown here is derived from an EMBL/GenBank/DDBJ whole genome shotgun (WGS) entry which is preliminary data.</text>
</comment>
<evidence type="ECO:0000313" key="11">
    <source>
        <dbReference type="Proteomes" id="UP001138500"/>
    </source>
</evidence>
<reference evidence="10 11" key="1">
    <citation type="journal article" date="2018" name="IMA Fungus">
        <title>IMA Genome-F 10: Nine draft genome sequences of Claviceps purpurea s.lat., including C. arundinis, C. humidiphila, and C. cf. spartinae, pseudomolecules for the pitch canker pathogen Fusarium circinatum, draft genome of Davidsoniella eucalypti, Grosmannia galeiformis, Quambalaria eucalypti, and Teratosphaeria destructans.</title>
        <authorList>
            <person name="Wingfield B.D."/>
            <person name="Liu M."/>
            <person name="Nguyen H.D."/>
            <person name="Lane F.A."/>
            <person name="Morgan S.W."/>
            <person name="De Vos L."/>
            <person name="Wilken P.M."/>
            <person name="Duong T.A."/>
            <person name="Aylward J."/>
            <person name="Coetzee M.P."/>
            <person name="Dadej K."/>
            <person name="De Beer Z.W."/>
            <person name="Findlay W."/>
            <person name="Havenga M."/>
            <person name="Kolarik M."/>
            <person name="Menzies J.G."/>
            <person name="Naidoo K."/>
            <person name="Pochopski O."/>
            <person name="Shoukouhi P."/>
            <person name="Santana Q.C."/>
            <person name="Seifert K.A."/>
            <person name="Soal N."/>
            <person name="Steenkamp E.T."/>
            <person name="Tatham C.T."/>
            <person name="van der Nest M.A."/>
            <person name="Wingfield M.J."/>
        </authorList>
    </citation>
    <scope>NUCLEOTIDE SEQUENCE [LARGE SCALE GENOMIC DNA]</scope>
    <source>
        <strain evidence="10">CMW44962</strain>
    </source>
</reference>
<evidence type="ECO:0000256" key="7">
    <source>
        <dbReference type="PIRSR" id="PIRSR000137-2"/>
    </source>
</evidence>
<dbReference type="InterPro" id="IPR012132">
    <property type="entry name" value="GMC_OxRdtase"/>
</dbReference>
<dbReference type="AlphaFoldDB" id="A0A9W7SJV2"/>
<dbReference type="SUPFAM" id="SSF54373">
    <property type="entry name" value="FAD-linked reductases, C-terminal domain"/>
    <property type="match status" value="1"/>
</dbReference>
<evidence type="ECO:0000256" key="3">
    <source>
        <dbReference type="ARBA" id="ARBA00022630"/>
    </source>
</evidence>
<keyword evidence="4 7" id="KW-0274">FAD</keyword>
<feature type="active site" description="Proton acceptor" evidence="6">
    <location>
        <position position="595"/>
    </location>
</feature>
<accession>A0A9W7SJV2</accession>
<keyword evidence="5" id="KW-0560">Oxidoreductase</keyword>
<dbReference type="PIRSF" id="PIRSF000137">
    <property type="entry name" value="Alcohol_oxidase"/>
    <property type="match status" value="1"/>
</dbReference>
<name>A0A9W7SJV2_9PEZI</name>
<proteinExistence type="inferred from homology"/>
<gene>
    <name evidence="10" type="ORF">Tdes44962_MAKER05447</name>
</gene>
<dbReference type="SUPFAM" id="SSF51905">
    <property type="entry name" value="FAD/NAD(P)-binding domain"/>
    <property type="match status" value="1"/>
</dbReference>
<feature type="active site" description="Proton donor" evidence="6">
    <location>
        <position position="552"/>
    </location>
</feature>
<protein>
    <submittedName>
        <fullName evidence="10">Glucose oxidase-like</fullName>
    </submittedName>
</protein>
<dbReference type="EMBL" id="RIBY02002367">
    <property type="protein sequence ID" value="KAH9818154.1"/>
    <property type="molecule type" value="Genomic_DNA"/>
</dbReference>
<evidence type="ECO:0000256" key="6">
    <source>
        <dbReference type="PIRSR" id="PIRSR000137-1"/>
    </source>
</evidence>